<keyword evidence="2" id="KW-1185">Reference proteome</keyword>
<evidence type="ECO:0000313" key="2">
    <source>
        <dbReference type="Proteomes" id="UP000728032"/>
    </source>
</evidence>
<dbReference type="AlphaFoldDB" id="A0A7R9MKG8"/>
<dbReference type="Proteomes" id="UP000728032">
    <property type="component" value="Unassembled WGS sequence"/>
</dbReference>
<accession>A0A7R9MKG8</accession>
<feature type="non-terminal residue" evidence="1">
    <location>
        <position position="1"/>
    </location>
</feature>
<organism evidence="1">
    <name type="scientific">Oppiella nova</name>
    <dbReference type="NCBI Taxonomy" id="334625"/>
    <lineage>
        <taxon>Eukaryota</taxon>
        <taxon>Metazoa</taxon>
        <taxon>Ecdysozoa</taxon>
        <taxon>Arthropoda</taxon>
        <taxon>Chelicerata</taxon>
        <taxon>Arachnida</taxon>
        <taxon>Acari</taxon>
        <taxon>Acariformes</taxon>
        <taxon>Sarcoptiformes</taxon>
        <taxon>Oribatida</taxon>
        <taxon>Brachypylina</taxon>
        <taxon>Oppioidea</taxon>
        <taxon>Oppiidae</taxon>
        <taxon>Oppiella</taxon>
    </lineage>
</organism>
<gene>
    <name evidence="1" type="ORF">ONB1V03_LOCUS18382</name>
</gene>
<proteinExistence type="predicted"/>
<protein>
    <submittedName>
        <fullName evidence="1">Uncharacterized protein</fullName>
    </submittedName>
</protein>
<dbReference type="EMBL" id="OC940007">
    <property type="protein sequence ID" value="CAD7661822.1"/>
    <property type="molecule type" value="Genomic_DNA"/>
</dbReference>
<name>A0A7R9MKG8_9ACAR</name>
<reference evidence="1" key="1">
    <citation type="submission" date="2020-11" db="EMBL/GenBank/DDBJ databases">
        <authorList>
            <person name="Tran Van P."/>
        </authorList>
    </citation>
    <scope>NUCLEOTIDE SEQUENCE</scope>
</reference>
<evidence type="ECO:0000313" key="1">
    <source>
        <dbReference type="EMBL" id="CAD7661822.1"/>
    </source>
</evidence>
<dbReference type="EMBL" id="CAJPVJ010025182">
    <property type="protein sequence ID" value="CAG2178958.1"/>
    <property type="molecule type" value="Genomic_DNA"/>
</dbReference>
<sequence length="187" mass="20994">MPISRQASDDECNQNAHNSDVVHKCSHVEVAIGVSGQLSTEMSTELSTDTSTQVSTDANKYDEQCLPIEEYEPEDNNNVNPNPKVVKQLKGLAEAFAKRGEHVKRRISQPVQTSSPEDSTGSFKGSAVFEEEWMQTLDITRAAQLKKSALKEFWHRLRRRELGVFEPQSSIYISWLFVVSVAFGYNA</sequence>